<dbReference type="PANTHER" id="PTHR37530:SF1">
    <property type="entry name" value="OUTER MEMBRANE PROTEIN SLP"/>
    <property type="match status" value="1"/>
</dbReference>
<dbReference type="Proteomes" id="UP000198640">
    <property type="component" value="Unassembled WGS sequence"/>
</dbReference>
<keyword evidence="2" id="KW-1185">Reference proteome</keyword>
<dbReference type="PIRSF" id="PIRSF004982">
    <property type="entry name" value="SlP"/>
    <property type="match status" value="1"/>
</dbReference>
<protein>
    <submittedName>
        <fullName evidence="1">Outer membrane lipoprotein</fullName>
    </submittedName>
</protein>
<sequence>MKSHSLLLCLILLGACSGPSPRIRDFPAEPAPYTLISQASDTYIDTQLRWGGTVIDVENEIDSSLMQVLFYPLDANGYPQTDEPSQGRFAIETSKFLDPAIFVKDAEITVAGSVKGEIERLVGHKPVRMPLIEAEAICLWPKAYRGRRYYDEAIFRYVPDPYFGGYCGPYGYWW</sequence>
<accession>A0A1H3HLQ3</accession>
<dbReference type="OrthoDB" id="5295757at2"/>
<dbReference type="RefSeq" id="WP_090413540.1">
    <property type="nucleotide sequence ID" value="NZ_FNOY01000020.1"/>
</dbReference>
<name>A0A1H3HLQ3_9PROT</name>
<gene>
    <name evidence="1" type="ORF">SAMN05421881_102030</name>
</gene>
<reference evidence="1 2" key="1">
    <citation type="submission" date="2016-10" db="EMBL/GenBank/DDBJ databases">
        <authorList>
            <person name="de Groot N.N."/>
        </authorList>
    </citation>
    <scope>NUCLEOTIDE SEQUENCE [LARGE SCALE GENOMIC DNA]</scope>
    <source>
        <strain evidence="1 2">Nm1</strain>
    </source>
</reference>
<evidence type="ECO:0000313" key="2">
    <source>
        <dbReference type="Proteomes" id="UP000198640"/>
    </source>
</evidence>
<dbReference type="PROSITE" id="PS51257">
    <property type="entry name" value="PROKAR_LIPOPROTEIN"/>
    <property type="match status" value="1"/>
</dbReference>
<dbReference type="InterPro" id="IPR004658">
    <property type="entry name" value="OMP_Slp"/>
</dbReference>
<dbReference type="EMBL" id="FNOY01000020">
    <property type="protein sequence ID" value="SDY15724.1"/>
    <property type="molecule type" value="Genomic_DNA"/>
</dbReference>
<dbReference type="AlphaFoldDB" id="A0A1H3HLQ3"/>
<dbReference type="STRING" id="44576.SAMN05421881_102030"/>
<evidence type="ECO:0000313" key="1">
    <source>
        <dbReference type="EMBL" id="SDY15724.1"/>
    </source>
</evidence>
<dbReference type="GO" id="GO:0019867">
    <property type="term" value="C:outer membrane"/>
    <property type="evidence" value="ECO:0007669"/>
    <property type="project" value="InterPro"/>
</dbReference>
<organism evidence="1 2">
    <name type="scientific">Nitrosomonas halophila</name>
    <dbReference type="NCBI Taxonomy" id="44576"/>
    <lineage>
        <taxon>Bacteria</taxon>
        <taxon>Pseudomonadati</taxon>
        <taxon>Pseudomonadota</taxon>
        <taxon>Betaproteobacteria</taxon>
        <taxon>Nitrosomonadales</taxon>
        <taxon>Nitrosomonadaceae</taxon>
        <taxon>Nitrosomonas</taxon>
    </lineage>
</organism>
<keyword evidence="1" id="KW-0449">Lipoprotein</keyword>
<dbReference type="PANTHER" id="PTHR37530">
    <property type="entry name" value="OUTER MEMBRANE PROTEIN SLP"/>
    <property type="match status" value="1"/>
</dbReference>
<dbReference type="Pfam" id="PF03843">
    <property type="entry name" value="Slp"/>
    <property type="match status" value="1"/>
</dbReference>
<proteinExistence type="predicted"/>